<dbReference type="InterPro" id="IPR013162">
    <property type="entry name" value="CD80_C2-set"/>
</dbReference>
<keyword evidence="5" id="KW-1133">Transmembrane helix</keyword>
<dbReference type="OrthoDB" id="5843397at2759"/>
<feature type="region of interest" description="Disordered" evidence="4">
    <location>
        <begin position="667"/>
        <end position="688"/>
    </location>
</feature>
<evidence type="ECO:0000259" key="6">
    <source>
        <dbReference type="PROSITE" id="PS50835"/>
    </source>
</evidence>
<keyword evidence="2 5" id="KW-0472">Membrane</keyword>
<sequence length="862" mass="95546">MSGKIFRHVITFIISVIDGGVQRVLVNGSAQIKCDVSSNIPNDQVLLVVWYKNNLPIYSYDTRGAHAGTPSHWREEEVLEDRAIFRTVREPAELIISPVLEKDVGNFRCRVDFKLTPTRNSNINLEVVVPPQPPKIFNDRGEHIQSRAGPYEEGGDLHLVCVVTGGSPPPTVTWSNNGQILSSSMADYSPPSTLNSKLTVRNLSRIHQHALYTCQASNFHKKGISTNITIELFLRPLSVEIIFSNQPLSADRGYDIECMAVGSRPAAKITWWMGGIELSGHTQTVSADGNISTSTLHFTPTRQDNGKTLVCRATNELVKRGMKEASMKLNVCFIPTLLLDLGSNLNPEDIEEGDDVYFECKVHANPAAYKVIWKHNGQTVQHNQKTGIIVSSGDLALQGVTRHQAGNYSCIASNVEGDGESNTVELKVMYKPMCRPDQKRIYGVARNEAAEILCEVDAFPPPDVFKWSFNNTADTIDMPSTDFVKQSLRASKLTYMPTKEMDFGTIMCWADNVVGQQKEPCVFHLIAAGKPDSPYNCSLVNQTSDSLEVDCTEEIQVFNTTFVMEIYDQQTSLLQANVSSKFPIFHVGGLDSGRLLKILIYAVNVKGKSEVVVLEAYTLKVAEKQTGTHNQFELTPILSVGIFIGVLTALICIALGTIAAIKIRTTQHRRQQHQKGKPNNISRPGNLPIKEKISLPLSQSEEMYDEKNPDVVPYNEDPDYKLKSAAQTPATLHNSRSNDLEVFGRPVDDRKTYLNAQTDELHYAELSITMPRNNAVTSDTNNLPAKKPPLYDYFDEPTVYAQIDHYKTISSTGGGTSPSQAPSVISPSSTISTSLQYPTKPFSREIVTIRTPLIYTQQESCV</sequence>
<dbReference type="SUPFAM" id="SSF48726">
    <property type="entry name" value="Immunoglobulin"/>
    <property type="match status" value="5"/>
</dbReference>
<dbReference type="InterPro" id="IPR013783">
    <property type="entry name" value="Ig-like_fold"/>
</dbReference>
<keyword evidence="5" id="KW-0812">Transmembrane</keyword>
<evidence type="ECO:0000256" key="5">
    <source>
        <dbReference type="SAM" id="Phobius"/>
    </source>
</evidence>
<dbReference type="GO" id="GO:0016020">
    <property type="term" value="C:membrane"/>
    <property type="evidence" value="ECO:0007669"/>
    <property type="project" value="UniProtKB-SubCell"/>
</dbReference>
<comment type="caution">
    <text evidence="7">The sequence shown here is derived from an EMBL/GenBank/DDBJ whole genome shotgun (WGS) entry which is preliminary data.</text>
</comment>
<name>A0A9Q0RY02_9DIPT</name>
<evidence type="ECO:0000256" key="4">
    <source>
        <dbReference type="SAM" id="MobiDB-lite"/>
    </source>
</evidence>
<organism evidence="7 8">
    <name type="scientific">Pseudolycoriella hygida</name>
    <dbReference type="NCBI Taxonomy" id="35572"/>
    <lineage>
        <taxon>Eukaryota</taxon>
        <taxon>Metazoa</taxon>
        <taxon>Ecdysozoa</taxon>
        <taxon>Arthropoda</taxon>
        <taxon>Hexapoda</taxon>
        <taxon>Insecta</taxon>
        <taxon>Pterygota</taxon>
        <taxon>Neoptera</taxon>
        <taxon>Endopterygota</taxon>
        <taxon>Diptera</taxon>
        <taxon>Nematocera</taxon>
        <taxon>Sciaroidea</taxon>
        <taxon>Sciaridae</taxon>
        <taxon>Pseudolycoriella</taxon>
    </lineage>
</organism>
<evidence type="ECO:0000313" key="7">
    <source>
        <dbReference type="EMBL" id="KAJ6636596.1"/>
    </source>
</evidence>
<feature type="region of interest" description="Disordered" evidence="4">
    <location>
        <begin position="811"/>
        <end position="832"/>
    </location>
</feature>
<dbReference type="Pfam" id="PF13927">
    <property type="entry name" value="Ig_3"/>
    <property type="match status" value="2"/>
</dbReference>
<evidence type="ECO:0000313" key="8">
    <source>
        <dbReference type="Proteomes" id="UP001151699"/>
    </source>
</evidence>
<protein>
    <submittedName>
        <fullName evidence="7">Nephrin</fullName>
    </submittedName>
</protein>
<dbReference type="InterPro" id="IPR036116">
    <property type="entry name" value="FN3_sf"/>
</dbReference>
<proteinExistence type="predicted"/>
<dbReference type="PANTHER" id="PTHR23278">
    <property type="entry name" value="SIDESTEP PROTEIN"/>
    <property type="match status" value="1"/>
</dbReference>
<dbReference type="PROSITE" id="PS50835">
    <property type="entry name" value="IG_LIKE"/>
    <property type="match status" value="5"/>
</dbReference>
<evidence type="ECO:0000256" key="2">
    <source>
        <dbReference type="ARBA" id="ARBA00023136"/>
    </source>
</evidence>
<comment type="subcellular location">
    <subcellularLocation>
        <location evidence="1">Membrane</location>
        <topology evidence="1">Single-pass membrane protein</topology>
    </subcellularLocation>
</comment>
<dbReference type="InterPro" id="IPR003599">
    <property type="entry name" value="Ig_sub"/>
</dbReference>
<feature type="compositionally biased region" description="Basic residues" evidence="4">
    <location>
        <begin position="667"/>
        <end position="676"/>
    </location>
</feature>
<feature type="domain" description="Ig-like" evidence="6">
    <location>
        <begin position="335"/>
        <end position="427"/>
    </location>
</feature>
<dbReference type="SMART" id="SM00408">
    <property type="entry name" value="IGc2"/>
    <property type="match status" value="2"/>
</dbReference>
<reference evidence="7" key="1">
    <citation type="submission" date="2022-07" db="EMBL/GenBank/DDBJ databases">
        <authorList>
            <person name="Trinca V."/>
            <person name="Uliana J.V.C."/>
            <person name="Torres T.T."/>
            <person name="Ward R.J."/>
            <person name="Monesi N."/>
        </authorList>
    </citation>
    <scope>NUCLEOTIDE SEQUENCE</scope>
    <source>
        <strain evidence="7">HSMRA1968</strain>
        <tissue evidence="7">Whole embryos</tissue>
    </source>
</reference>
<dbReference type="PANTHER" id="PTHR23278:SF19">
    <property type="entry name" value="OBSCURIN"/>
    <property type="match status" value="1"/>
</dbReference>
<dbReference type="Proteomes" id="UP001151699">
    <property type="component" value="Chromosome C"/>
</dbReference>
<feature type="domain" description="Ig-like" evidence="6">
    <location>
        <begin position="29"/>
        <end position="126"/>
    </location>
</feature>
<dbReference type="InterPro" id="IPR036179">
    <property type="entry name" value="Ig-like_dom_sf"/>
</dbReference>
<evidence type="ECO:0000256" key="3">
    <source>
        <dbReference type="ARBA" id="ARBA00023157"/>
    </source>
</evidence>
<keyword evidence="3" id="KW-1015">Disulfide bond</keyword>
<evidence type="ECO:0000256" key="1">
    <source>
        <dbReference type="ARBA" id="ARBA00004167"/>
    </source>
</evidence>
<feature type="transmembrane region" description="Helical" evidence="5">
    <location>
        <begin position="637"/>
        <end position="661"/>
    </location>
</feature>
<keyword evidence="8" id="KW-1185">Reference proteome</keyword>
<dbReference type="EMBL" id="WJQU01000004">
    <property type="protein sequence ID" value="KAJ6636596.1"/>
    <property type="molecule type" value="Genomic_DNA"/>
</dbReference>
<feature type="domain" description="Ig-like" evidence="6">
    <location>
        <begin position="236"/>
        <end position="330"/>
    </location>
</feature>
<dbReference type="Pfam" id="PF08205">
    <property type="entry name" value="C2-set_2"/>
    <property type="match status" value="1"/>
</dbReference>
<dbReference type="InterPro" id="IPR003598">
    <property type="entry name" value="Ig_sub2"/>
</dbReference>
<dbReference type="InterPro" id="IPR007110">
    <property type="entry name" value="Ig-like_dom"/>
</dbReference>
<dbReference type="AlphaFoldDB" id="A0A9Q0RY02"/>
<feature type="domain" description="Ig-like" evidence="6">
    <location>
        <begin position="436"/>
        <end position="512"/>
    </location>
</feature>
<dbReference type="SUPFAM" id="SSF49265">
    <property type="entry name" value="Fibronectin type III"/>
    <property type="match status" value="1"/>
</dbReference>
<accession>A0A9Q0RY02</accession>
<dbReference type="SMART" id="SM00409">
    <property type="entry name" value="IG"/>
    <property type="match status" value="5"/>
</dbReference>
<feature type="compositionally biased region" description="Low complexity" evidence="4">
    <location>
        <begin position="822"/>
        <end position="832"/>
    </location>
</feature>
<dbReference type="CDD" id="cd00096">
    <property type="entry name" value="Ig"/>
    <property type="match status" value="2"/>
</dbReference>
<gene>
    <name evidence="7" type="primary">NPHS1_0</name>
    <name evidence="7" type="ORF">Bhyg_15187</name>
</gene>
<dbReference type="Gene3D" id="2.60.40.10">
    <property type="entry name" value="Immunoglobulins"/>
    <property type="match status" value="5"/>
</dbReference>
<feature type="domain" description="Ig-like" evidence="6">
    <location>
        <begin position="134"/>
        <end position="231"/>
    </location>
</feature>